<dbReference type="InterPro" id="IPR004294">
    <property type="entry name" value="Carotenoid_Oase"/>
</dbReference>
<feature type="binding site" evidence="5">
    <location>
        <position position="53"/>
    </location>
    <ligand>
        <name>Fe cation</name>
        <dbReference type="ChEBI" id="CHEBI:24875"/>
        <note>catalytic</note>
    </ligand>
</feature>
<evidence type="ECO:0000256" key="2">
    <source>
        <dbReference type="ARBA" id="ARBA00022723"/>
    </source>
</evidence>
<comment type="similarity">
    <text evidence="1">Belongs to the carotenoid oxygenase family.</text>
</comment>
<protein>
    <submittedName>
        <fullName evidence="6">Carotenoid 9,10(9',10')-cleavage dioxygenase 1-like</fullName>
    </submittedName>
</protein>
<evidence type="ECO:0000313" key="7">
    <source>
        <dbReference type="Proteomes" id="UP000634136"/>
    </source>
</evidence>
<evidence type="ECO:0000256" key="1">
    <source>
        <dbReference type="ARBA" id="ARBA00006787"/>
    </source>
</evidence>
<proteinExistence type="inferred from homology"/>
<dbReference type="OrthoDB" id="1069523at2759"/>
<keyword evidence="4 5" id="KW-0408">Iron</keyword>
<keyword evidence="3 6" id="KW-0560">Oxidoreductase</keyword>
<evidence type="ECO:0000313" key="6">
    <source>
        <dbReference type="EMBL" id="KAF7817127.1"/>
    </source>
</evidence>
<dbReference type="Proteomes" id="UP000634136">
    <property type="component" value="Unassembled WGS sequence"/>
</dbReference>
<dbReference type="PANTHER" id="PTHR10543">
    <property type="entry name" value="BETA-CAROTENE DIOXYGENASE"/>
    <property type="match status" value="1"/>
</dbReference>
<dbReference type="GO" id="GO:0016121">
    <property type="term" value="P:carotene catabolic process"/>
    <property type="evidence" value="ECO:0007669"/>
    <property type="project" value="TreeGrafter"/>
</dbReference>
<organism evidence="6 7">
    <name type="scientific">Senna tora</name>
    <dbReference type="NCBI Taxonomy" id="362788"/>
    <lineage>
        <taxon>Eukaryota</taxon>
        <taxon>Viridiplantae</taxon>
        <taxon>Streptophyta</taxon>
        <taxon>Embryophyta</taxon>
        <taxon>Tracheophyta</taxon>
        <taxon>Spermatophyta</taxon>
        <taxon>Magnoliopsida</taxon>
        <taxon>eudicotyledons</taxon>
        <taxon>Gunneridae</taxon>
        <taxon>Pentapetalae</taxon>
        <taxon>rosids</taxon>
        <taxon>fabids</taxon>
        <taxon>Fabales</taxon>
        <taxon>Fabaceae</taxon>
        <taxon>Caesalpinioideae</taxon>
        <taxon>Cassia clade</taxon>
        <taxon>Senna</taxon>
    </lineage>
</organism>
<dbReference type="GO" id="GO:0009570">
    <property type="term" value="C:chloroplast stroma"/>
    <property type="evidence" value="ECO:0007669"/>
    <property type="project" value="TreeGrafter"/>
</dbReference>
<dbReference type="Pfam" id="PF03055">
    <property type="entry name" value="RPE65"/>
    <property type="match status" value="1"/>
</dbReference>
<comment type="caution">
    <text evidence="6">The sequence shown here is derived from an EMBL/GenBank/DDBJ whole genome shotgun (WGS) entry which is preliminary data.</text>
</comment>
<evidence type="ECO:0000256" key="3">
    <source>
        <dbReference type="ARBA" id="ARBA00022964"/>
    </source>
</evidence>
<evidence type="ECO:0000256" key="5">
    <source>
        <dbReference type="PIRSR" id="PIRSR604294-1"/>
    </source>
</evidence>
<sequence length="236" mass="26878">MDFPLTIDINRLLGGGPLMKYNNKGYARIGVMPRYGDANSIQWFEVKPNCTFHIINSFEDGHELSILQIEILQVVVWGCRALDSLIPHPKLNNFESFSRCYEWRLNLQTGEVKEKDLTGGKVQYMDFPMINPNFLGIKNRYGYTQVVDPIASSTAGSVPKYGGLAKLYFEKPGLVKQREEQDEEAIRVEYHMFEKNVFCTGAAFVPKIDGVEEDEGWIITFVHNEDTGISQVRSIL</sequence>
<keyword evidence="3 6" id="KW-0223">Dioxygenase</keyword>
<dbReference type="GO" id="GO:0046872">
    <property type="term" value="F:metal ion binding"/>
    <property type="evidence" value="ECO:0007669"/>
    <property type="project" value="UniProtKB-KW"/>
</dbReference>
<name>A0A834TA59_9FABA</name>
<comment type="cofactor">
    <cofactor evidence="5">
        <name>Fe(2+)</name>
        <dbReference type="ChEBI" id="CHEBI:29033"/>
    </cofactor>
    <text evidence="5">Binds 1 Fe(2+) ion per subunit.</text>
</comment>
<accession>A0A834TA59</accession>
<dbReference type="PANTHER" id="PTHR10543:SF142">
    <property type="entry name" value="OS06G0162550 PROTEIN"/>
    <property type="match status" value="1"/>
</dbReference>
<dbReference type="EMBL" id="JAAIUW010000009">
    <property type="protein sequence ID" value="KAF7817127.1"/>
    <property type="molecule type" value="Genomic_DNA"/>
</dbReference>
<evidence type="ECO:0000256" key="4">
    <source>
        <dbReference type="ARBA" id="ARBA00023004"/>
    </source>
</evidence>
<dbReference type="AlphaFoldDB" id="A0A834TA59"/>
<dbReference type="GO" id="GO:0010436">
    <property type="term" value="F:carotenoid dioxygenase activity"/>
    <property type="evidence" value="ECO:0007669"/>
    <property type="project" value="TreeGrafter"/>
</dbReference>
<keyword evidence="7" id="KW-1185">Reference proteome</keyword>
<keyword evidence="2 5" id="KW-0479">Metal-binding</keyword>
<gene>
    <name evidence="6" type="ORF">G2W53_031096</name>
</gene>
<reference evidence="6" key="1">
    <citation type="submission" date="2020-09" db="EMBL/GenBank/DDBJ databases">
        <title>Genome-Enabled Discovery of Anthraquinone Biosynthesis in Senna tora.</title>
        <authorList>
            <person name="Kang S.-H."/>
            <person name="Pandey R.P."/>
            <person name="Lee C.-M."/>
            <person name="Sim J.-S."/>
            <person name="Jeong J.-T."/>
            <person name="Choi B.-S."/>
            <person name="Jung M."/>
            <person name="Ginzburg D."/>
            <person name="Zhao K."/>
            <person name="Won S.Y."/>
            <person name="Oh T.-J."/>
            <person name="Yu Y."/>
            <person name="Kim N.-H."/>
            <person name="Lee O.R."/>
            <person name="Lee T.-H."/>
            <person name="Bashyal P."/>
            <person name="Kim T.-S."/>
            <person name="Lee W.-H."/>
            <person name="Kawkins C."/>
            <person name="Kim C.-K."/>
            <person name="Kim J.S."/>
            <person name="Ahn B.O."/>
            <person name="Rhee S.Y."/>
            <person name="Sohng J.K."/>
        </authorList>
    </citation>
    <scope>NUCLEOTIDE SEQUENCE</scope>
    <source>
        <tissue evidence="6">Leaf</tissue>
    </source>
</reference>